<dbReference type="Proteomes" id="UP000189796">
    <property type="component" value="Chromosome I"/>
</dbReference>
<gene>
    <name evidence="1" type="ORF">SAMN05443248_8678</name>
</gene>
<dbReference type="RefSeq" id="WP_079606660.1">
    <property type="nucleotide sequence ID" value="NZ_LT670817.1"/>
</dbReference>
<accession>A0A1M5YRX9</accession>
<dbReference type="Pfam" id="PF22752">
    <property type="entry name" value="DUF488-N3i"/>
    <property type="match status" value="1"/>
</dbReference>
<evidence type="ECO:0000313" key="2">
    <source>
        <dbReference type="Proteomes" id="UP000189796"/>
    </source>
</evidence>
<protein>
    <submittedName>
        <fullName evidence="1">Uncharacterized conserved protein YeaO, DUF488 family</fullName>
    </submittedName>
</protein>
<dbReference type="OrthoDB" id="9790745at2"/>
<dbReference type="InterPro" id="IPR052552">
    <property type="entry name" value="YeaO-like"/>
</dbReference>
<dbReference type="EMBL" id="LT670817">
    <property type="protein sequence ID" value="SHI14604.1"/>
    <property type="molecule type" value="Genomic_DNA"/>
</dbReference>
<dbReference type="PANTHER" id="PTHR36849">
    <property type="entry name" value="CYTOPLASMIC PROTEIN-RELATED"/>
    <property type="match status" value="1"/>
</dbReference>
<proteinExistence type="predicted"/>
<dbReference type="AlphaFoldDB" id="A0A1M5YRX9"/>
<organism evidence="1 2">
    <name type="scientific">Bradyrhizobium erythrophlei</name>
    <dbReference type="NCBI Taxonomy" id="1437360"/>
    <lineage>
        <taxon>Bacteria</taxon>
        <taxon>Pseudomonadati</taxon>
        <taxon>Pseudomonadota</taxon>
        <taxon>Alphaproteobacteria</taxon>
        <taxon>Hyphomicrobiales</taxon>
        <taxon>Nitrobacteraceae</taxon>
        <taxon>Bradyrhizobium</taxon>
    </lineage>
</organism>
<name>A0A1M5YRX9_9BRAD</name>
<sequence>MTDFVIKRVYDPPSGKDGIRILVDRLWPRGLRKDAAALDLWAKDLAPTPSLRQWFDHRPERFAEFKRRYRDELKGNRAVADVLGQVGKAKATLLYAARDPAVNHAVVLAEFLNKSRPRKPVRKA</sequence>
<dbReference type="PANTHER" id="PTHR36849:SF1">
    <property type="entry name" value="CYTOPLASMIC PROTEIN"/>
    <property type="match status" value="1"/>
</dbReference>
<evidence type="ECO:0000313" key="1">
    <source>
        <dbReference type="EMBL" id="SHI14604.1"/>
    </source>
</evidence>
<reference evidence="1 2" key="1">
    <citation type="submission" date="2016-11" db="EMBL/GenBank/DDBJ databases">
        <authorList>
            <person name="Jaros S."/>
            <person name="Januszkiewicz K."/>
            <person name="Wedrychowicz H."/>
        </authorList>
    </citation>
    <scope>NUCLEOTIDE SEQUENCE [LARGE SCALE GENOMIC DNA]</scope>
    <source>
        <strain evidence="1 2">GAS138</strain>
    </source>
</reference>